<reference evidence="1 2" key="1">
    <citation type="journal article" date="2021" name="Hortic Res">
        <title>Chromosome-scale assembly of the Dendrobium chrysotoxum genome enhances the understanding of orchid evolution.</title>
        <authorList>
            <person name="Zhang Y."/>
            <person name="Zhang G.Q."/>
            <person name="Zhang D."/>
            <person name="Liu X.D."/>
            <person name="Xu X.Y."/>
            <person name="Sun W.H."/>
            <person name="Yu X."/>
            <person name="Zhu X."/>
            <person name="Wang Z.W."/>
            <person name="Zhao X."/>
            <person name="Zhong W.Y."/>
            <person name="Chen H."/>
            <person name="Yin W.L."/>
            <person name="Huang T."/>
            <person name="Niu S.C."/>
            <person name="Liu Z.J."/>
        </authorList>
    </citation>
    <scope>NUCLEOTIDE SEQUENCE [LARGE SCALE GENOMIC DNA]</scope>
    <source>
        <strain evidence="1">Lindl</strain>
    </source>
</reference>
<sequence length="90" mass="10302">MLAPQAICKFHGMCQPWVWSASHTKFLAAKFSRLRACSAAFLRVATVILFASMKLTLEYCNLCFLQSSFTRGTILRRWHLGKRGNKWCST</sequence>
<dbReference type="Proteomes" id="UP000775213">
    <property type="component" value="Unassembled WGS sequence"/>
</dbReference>
<gene>
    <name evidence="1" type="ORF">IEQ34_020832</name>
</gene>
<evidence type="ECO:0000313" key="1">
    <source>
        <dbReference type="EMBL" id="KAH0450140.1"/>
    </source>
</evidence>
<comment type="caution">
    <text evidence="1">The sequence shown here is derived from an EMBL/GenBank/DDBJ whole genome shotgun (WGS) entry which is preliminary data.</text>
</comment>
<dbReference type="EMBL" id="JAGFBR010000018">
    <property type="protein sequence ID" value="KAH0450140.1"/>
    <property type="molecule type" value="Genomic_DNA"/>
</dbReference>
<organism evidence="1 2">
    <name type="scientific">Dendrobium chrysotoxum</name>
    <name type="common">Orchid</name>
    <dbReference type="NCBI Taxonomy" id="161865"/>
    <lineage>
        <taxon>Eukaryota</taxon>
        <taxon>Viridiplantae</taxon>
        <taxon>Streptophyta</taxon>
        <taxon>Embryophyta</taxon>
        <taxon>Tracheophyta</taxon>
        <taxon>Spermatophyta</taxon>
        <taxon>Magnoliopsida</taxon>
        <taxon>Liliopsida</taxon>
        <taxon>Asparagales</taxon>
        <taxon>Orchidaceae</taxon>
        <taxon>Epidendroideae</taxon>
        <taxon>Malaxideae</taxon>
        <taxon>Dendrobiinae</taxon>
        <taxon>Dendrobium</taxon>
    </lineage>
</organism>
<accession>A0AAV7G319</accession>
<dbReference type="AlphaFoldDB" id="A0AAV7G319"/>
<protein>
    <submittedName>
        <fullName evidence="1">Uncharacterized protein</fullName>
    </submittedName>
</protein>
<keyword evidence="2" id="KW-1185">Reference proteome</keyword>
<evidence type="ECO:0000313" key="2">
    <source>
        <dbReference type="Proteomes" id="UP000775213"/>
    </source>
</evidence>
<proteinExistence type="predicted"/>
<name>A0AAV7G319_DENCH</name>